<dbReference type="EMBL" id="LJZQ01000014">
    <property type="protein sequence ID" value="KPQ28524.1"/>
    <property type="molecule type" value="Genomic_DNA"/>
</dbReference>
<keyword evidence="2" id="KW-0732">Signal</keyword>
<dbReference type="SUPFAM" id="SSF53474">
    <property type="entry name" value="alpha/beta-Hydrolases"/>
    <property type="match status" value="1"/>
</dbReference>
<dbReference type="AlphaFoldDB" id="A0A0P7ZGN7"/>
<sequence length="877" mass="94648">MFSRNALVAAVMLGLVGCGGSGSENASENANAQGPGPTVPGNTSPGQSDGNRGLPVGEGDVRVLSNRADLISGGDALIDIDVANPDAARVLLNGLDVTGQFTLMEAGQLRGLMTGLALGENTLEVLLDNRSSRLVKTITNHPKGGPVFSGPQVQPWTCTNPAAMDEQCNQPPEYRFKYVPAEKLSRLLTEFDPQDPGLPEAFLPYDPENPPADEDIATVTTDEGIEMPFIVRVELGVLNRDRYQIMSLFQPGSDWTALSPQEQWNSKVLIHHGGNVGVSYGVGSPPNGDISGLTNGNELLLGDSISVALARGFVTLSTAQANLGHNVNLVTAAESLMMAKEHIIENYGPVRYTIGTGCSGGAIAQQHVANAYPGIYQGLIVQCSYPDVWTTATQFADYNLISNYLGLQVPEEPEGFFSFLGDLLTNTLLPTQWPFIYGHLPINPVASDLAFFPAAYPDQEDCRRLQEGVEVYHPEERPDGLRCGLIDYMVSQFGERPPEVWSENEQLLGRGFAGIPLDNEGVQYGLKALQQGYINGDQFLDLNREIGGFNVDIKYQAERTRGDIQAITNAYRTGAINTAENLAGVPMIDLRGPDPGLAHDAYHSWQTRARIEEVQGHSLNHVIWYGAFPIAGDTVFTTEALLTMDQWLAGIEADERQDTLPEKVIRNRPGFARDRCLSLSGATAEWGMILPLTGGLLYPDPLLPGLELLPTNRLPAEIGEILDVATNQVCGLDLGALGLPSLVTDLLAPITDPIVETQALLVQTRFGTPRTVAGDDIRTLNNKCQLKPVDPQDYPANLLLGIYTPEKFAQKVAEIFPDGVCDYSKPPVGHGPTVTWMHYGDAQDVVYGGAPIAQSDKPVAGWASEAFNVTLSSNRPD</sequence>
<name>A0A0P7ZGN7_9GAMM</name>
<protein>
    <recommendedName>
        <fullName evidence="3">DUF6351 domain-containing protein</fullName>
    </recommendedName>
</protein>
<feature type="compositionally biased region" description="Polar residues" evidence="1">
    <location>
        <begin position="23"/>
        <end position="32"/>
    </location>
</feature>
<feature type="compositionally biased region" description="Polar residues" evidence="1">
    <location>
        <begin position="40"/>
        <end position="50"/>
    </location>
</feature>
<dbReference type="PATRIC" id="fig|1305731.5.peg.514"/>
<dbReference type="STRING" id="1305731.GCA_000934705_00663"/>
<evidence type="ECO:0000259" key="3">
    <source>
        <dbReference type="Pfam" id="PF19878"/>
    </source>
</evidence>
<dbReference type="InterPro" id="IPR029058">
    <property type="entry name" value="AB_hydrolase_fold"/>
</dbReference>
<evidence type="ECO:0000313" key="4">
    <source>
        <dbReference type="EMBL" id="KPQ28524.1"/>
    </source>
</evidence>
<gene>
    <name evidence="4" type="ORF">HLUCCX14_10310</name>
</gene>
<evidence type="ECO:0000256" key="1">
    <source>
        <dbReference type="SAM" id="MobiDB-lite"/>
    </source>
</evidence>
<feature type="region of interest" description="Disordered" evidence="1">
    <location>
        <begin position="23"/>
        <end position="59"/>
    </location>
</feature>
<evidence type="ECO:0000256" key="2">
    <source>
        <dbReference type="SAM" id="SignalP"/>
    </source>
</evidence>
<proteinExistence type="predicted"/>
<dbReference type="Pfam" id="PF19878">
    <property type="entry name" value="DUF6351"/>
    <property type="match status" value="1"/>
</dbReference>
<feature type="chain" id="PRO_5006147186" description="DUF6351 domain-containing protein" evidence="2">
    <location>
        <begin position="27"/>
        <end position="877"/>
    </location>
</feature>
<dbReference type="InterPro" id="IPR045556">
    <property type="entry name" value="DUF6351"/>
</dbReference>
<accession>A0A0P7ZGN7</accession>
<feature type="domain" description="DUF6351" evidence="3">
    <location>
        <begin position="61"/>
        <end position="830"/>
    </location>
</feature>
<dbReference type="Proteomes" id="UP000050416">
    <property type="component" value="Unassembled WGS sequence"/>
</dbReference>
<dbReference type="OrthoDB" id="3078806at2"/>
<dbReference type="PROSITE" id="PS51257">
    <property type="entry name" value="PROKAR_LIPOPROTEIN"/>
    <property type="match status" value="1"/>
</dbReference>
<organism evidence="4 5">
    <name type="scientific">Marinobacter excellens HL-55</name>
    <dbReference type="NCBI Taxonomy" id="1305731"/>
    <lineage>
        <taxon>Bacteria</taxon>
        <taxon>Pseudomonadati</taxon>
        <taxon>Pseudomonadota</taxon>
        <taxon>Gammaproteobacteria</taxon>
        <taxon>Pseudomonadales</taxon>
        <taxon>Marinobacteraceae</taxon>
        <taxon>Marinobacter</taxon>
    </lineage>
</organism>
<evidence type="ECO:0000313" key="5">
    <source>
        <dbReference type="Proteomes" id="UP000050416"/>
    </source>
</evidence>
<feature type="signal peptide" evidence="2">
    <location>
        <begin position="1"/>
        <end position="26"/>
    </location>
</feature>
<reference evidence="4 5" key="1">
    <citation type="submission" date="2015-09" db="EMBL/GenBank/DDBJ databases">
        <title>Identification and resolution of microdiversity through metagenomic sequencing of parallel consortia.</title>
        <authorList>
            <person name="Nelson W.C."/>
            <person name="Romine M.F."/>
            <person name="Lindemann S.R."/>
        </authorList>
    </citation>
    <scope>NUCLEOTIDE SEQUENCE [LARGE SCALE GENOMIC DNA]</scope>
    <source>
        <strain evidence="4">HL-55</strain>
    </source>
</reference>
<comment type="caution">
    <text evidence="4">The sequence shown here is derived from an EMBL/GenBank/DDBJ whole genome shotgun (WGS) entry which is preliminary data.</text>
</comment>